<comment type="caution">
    <text evidence="2">The sequence shown here is derived from an EMBL/GenBank/DDBJ whole genome shotgun (WGS) entry which is preliminary data.</text>
</comment>
<feature type="compositionally biased region" description="Basic and acidic residues" evidence="1">
    <location>
        <begin position="268"/>
        <end position="279"/>
    </location>
</feature>
<sequence>MYGVVSLDLDRRPTQPENVRTRGDAEHLSRAQLRGDSGQRQVGFLGWFKKSRMNKKPDKCRGKKNDSAVTYKGKKIGPPQPTSALNVLPPASRYVQLHKDRTSFDRAPRPPLEDGYHVNSNHLPTSHWQDYYIPERTTTPLPPAVPAVTITRLRPVTMNPFANIYGNPNITRATPTHPPINYAAAGSLIYRPSALDGSQTGYDHVRAEPKKDALRSSFEAAAENVKYEKLDVKPTVQKMRAERKWDDRKWDKLPALPPGESASEAVVENDRPVETDTKDDGFFDTEEILRSLRPERLTDSLSICTREWDLRSCATDDLNIDNQLQQQEKLEQRIERHPIPQEQLRYSNIRDNREPLNGVPEENASSSETAFYTELISIVKHYHEQRLVIQRAFKADEISEPDYKRQIRRHGTVTDRMILAAADTCGYRILTSPPAIQNAITQPTNHAIYSLLLQTRSPEKWYRLFAPTSIRTTPPHSTPHQHNHLPEPSLSRLVRKMGRALRSILAVPNNTALTPHSRRRTDTGSLDTDMDGSGPSFHSQDVDEERVSTKPQPATLHAQSVPAGSQPKRLVAKYSEPADISMEVDVDVNRNYNTAVFDSAIPAPLDRSPPCGRGGYERDQFVTVVRPFVGCEEVGGEMDSGSREGNEVGSADNGDAESAITVWPRMEYR</sequence>
<feature type="region of interest" description="Disordered" evidence="1">
    <location>
        <begin position="510"/>
        <end position="568"/>
    </location>
</feature>
<evidence type="ECO:0000313" key="2">
    <source>
        <dbReference type="EMBL" id="KAF9693776.1"/>
    </source>
</evidence>
<evidence type="ECO:0000256" key="1">
    <source>
        <dbReference type="SAM" id="MobiDB-lite"/>
    </source>
</evidence>
<dbReference type="OrthoDB" id="3797037at2759"/>
<reference evidence="2" key="1">
    <citation type="submission" date="2018-12" db="EMBL/GenBank/DDBJ databases">
        <authorList>
            <person name="Syme R.A."/>
            <person name="Farfan-Caceres L."/>
            <person name="Lichtenzveig J."/>
        </authorList>
    </citation>
    <scope>NUCLEOTIDE SEQUENCE</scope>
    <source>
        <strain evidence="2">Al4</strain>
    </source>
</reference>
<dbReference type="AlphaFoldDB" id="A0A8H7J187"/>
<gene>
    <name evidence="2" type="ORF">EKO04_008461</name>
</gene>
<feature type="region of interest" description="Disordered" evidence="1">
    <location>
        <begin position="250"/>
        <end position="279"/>
    </location>
</feature>
<reference evidence="2" key="2">
    <citation type="submission" date="2020-09" db="EMBL/GenBank/DDBJ databases">
        <title>Reference genome assembly for Australian Ascochyta lentis isolate Al4.</title>
        <authorList>
            <person name="Lee R.C."/>
            <person name="Farfan-Caceres L.M."/>
            <person name="Debler J.W."/>
            <person name="Williams A.H."/>
            <person name="Henares B.M."/>
        </authorList>
    </citation>
    <scope>NUCLEOTIDE SEQUENCE</scope>
    <source>
        <strain evidence="2">Al4</strain>
    </source>
</reference>
<feature type="region of interest" description="Disordered" evidence="1">
    <location>
        <begin position="1"/>
        <end position="30"/>
    </location>
</feature>
<dbReference type="EMBL" id="RZGK01000015">
    <property type="protein sequence ID" value="KAF9693776.1"/>
    <property type="molecule type" value="Genomic_DNA"/>
</dbReference>
<keyword evidence="3" id="KW-1185">Reference proteome</keyword>
<dbReference type="Proteomes" id="UP000651452">
    <property type="component" value="Unassembled WGS sequence"/>
</dbReference>
<proteinExistence type="predicted"/>
<feature type="compositionally biased region" description="Basic and acidic residues" evidence="1">
    <location>
        <begin position="55"/>
        <end position="66"/>
    </location>
</feature>
<organism evidence="2 3">
    <name type="scientific">Ascochyta lentis</name>
    <dbReference type="NCBI Taxonomy" id="205686"/>
    <lineage>
        <taxon>Eukaryota</taxon>
        <taxon>Fungi</taxon>
        <taxon>Dikarya</taxon>
        <taxon>Ascomycota</taxon>
        <taxon>Pezizomycotina</taxon>
        <taxon>Dothideomycetes</taxon>
        <taxon>Pleosporomycetidae</taxon>
        <taxon>Pleosporales</taxon>
        <taxon>Pleosporineae</taxon>
        <taxon>Didymellaceae</taxon>
        <taxon>Ascochyta</taxon>
    </lineage>
</organism>
<feature type="region of interest" description="Disordered" evidence="1">
    <location>
        <begin position="53"/>
        <end position="85"/>
    </location>
</feature>
<feature type="region of interest" description="Disordered" evidence="1">
    <location>
        <begin position="635"/>
        <end position="669"/>
    </location>
</feature>
<name>A0A8H7J187_9PLEO</name>
<accession>A0A8H7J187</accession>
<protein>
    <submittedName>
        <fullName evidence="2">Uncharacterized protein</fullName>
    </submittedName>
</protein>
<feature type="compositionally biased region" description="Basic and acidic residues" evidence="1">
    <location>
        <begin position="8"/>
        <end position="29"/>
    </location>
</feature>
<evidence type="ECO:0000313" key="3">
    <source>
        <dbReference type="Proteomes" id="UP000651452"/>
    </source>
</evidence>